<proteinExistence type="predicted"/>
<dbReference type="EMBL" id="JARJCM010000179">
    <property type="protein sequence ID" value="KAJ7023902.1"/>
    <property type="molecule type" value="Genomic_DNA"/>
</dbReference>
<dbReference type="AlphaFoldDB" id="A0AAD6WSQ0"/>
<organism evidence="2 3">
    <name type="scientific">Mycena alexandri</name>
    <dbReference type="NCBI Taxonomy" id="1745969"/>
    <lineage>
        <taxon>Eukaryota</taxon>
        <taxon>Fungi</taxon>
        <taxon>Dikarya</taxon>
        <taxon>Basidiomycota</taxon>
        <taxon>Agaricomycotina</taxon>
        <taxon>Agaricomycetes</taxon>
        <taxon>Agaricomycetidae</taxon>
        <taxon>Agaricales</taxon>
        <taxon>Marasmiineae</taxon>
        <taxon>Mycenaceae</taxon>
        <taxon>Mycena</taxon>
    </lineage>
</organism>
<reference evidence="2" key="1">
    <citation type="submission" date="2023-03" db="EMBL/GenBank/DDBJ databases">
        <title>Massive genome expansion in bonnet fungi (Mycena s.s.) driven by repeated elements and novel gene families across ecological guilds.</title>
        <authorList>
            <consortium name="Lawrence Berkeley National Laboratory"/>
            <person name="Harder C.B."/>
            <person name="Miyauchi S."/>
            <person name="Viragh M."/>
            <person name="Kuo A."/>
            <person name="Thoen E."/>
            <person name="Andreopoulos B."/>
            <person name="Lu D."/>
            <person name="Skrede I."/>
            <person name="Drula E."/>
            <person name="Henrissat B."/>
            <person name="Morin E."/>
            <person name="Kohler A."/>
            <person name="Barry K."/>
            <person name="LaButti K."/>
            <person name="Morin E."/>
            <person name="Salamov A."/>
            <person name="Lipzen A."/>
            <person name="Mereny Z."/>
            <person name="Hegedus B."/>
            <person name="Baldrian P."/>
            <person name="Stursova M."/>
            <person name="Weitz H."/>
            <person name="Taylor A."/>
            <person name="Grigoriev I.V."/>
            <person name="Nagy L.G."/>
            <person name="Martin F."/>
            <person name="Kauserud H."/>
        </authorList>
    </citation>
    <scope>NUCLEOTIDE SEQUENCE</scope>
    <source>
        <strain evidence="2">CBHHK200</strain>
    </source>
</reference>
<protein>
    <submittedName>
        <fullName evidence="2">Uncharacterized protein</fullName>
    </submittedName>
</protein>
<evidence type="ECO:0000313" key="2">
    <source>
        <dbReference type="EMBL" id="KAJ7023902.1"/>
    </source>
</evidence>
<comment type="caution">
    <text evidence="2">The sequence shown here is derived from an EMBL/GenBank/DDBJ whole genome shotgun (WGS) entry which is preliminary data.</text>
</comment>
<evidence type="ECO:0000256" key="1">
    <source>
        <dbReference type="SAM" id="MobiDB-lite"/>
    </source>
</evidence>
<dbReference type="Proteomes" id="UP001218188">
    <property type="component" value="Unassembled WGS sequence"/>
</dbReference>
<accession>A0AAD6WSQ0</accession>
<evidence type="ECO:0000313" key="3">
    <source>
        <dbReference type="Proteomes" id="UP001218188"/>
    </source>
</evidence>
<keyword evidence="3" id="KW-1185">Reference proteome</keyword>
<gene>
    <name evidence="2" type="ORF">C8F04DRAFT_1192959</name>
</gene>
<name>A0AAD6WSQ0_9AGAR</name>
<feature type="region of interest" description="Disordered" evidence="1">
    <location>
        <begin position="168"/>
        <end position="193"/>
    </location>
</feature>
<sequence length="250" mass="27858">MLPKENQKTSVTHLKPSLYEFPTSTKRSLRFAHDAIAQGGGNQSRNLTWTHKTPVRGRHQRDETSTKFHFNGSPSPTQDDAATVQNCSLVSSSNLHAPCATKAFVGSFAAVTEIRDPLGIFGNGESHSNSRKSLARFRDGARGGSFLVCGDSAITGLGYHDEKFARNHQKTAKDRVQRNNQTQREIRSRDETGRETRGKECWNLFGIWRISGRACVGSNVDSFRVNQTQTSDKFQLLGSQFGRGKWEKKV</sequence>
<feature type="compositionally biased region" description="Basic and acidic residues" evidence="1">
    <location>
        <begin position="184"/>
        <end position="193"/>
    </location>
</feature>
<feature type="compositionally biased region" description="Basic and acidic residues" evidence="1">
    <location>
        <begin position="168"/>
        <end position="177"/>
    </location>
</feature>